<name>A0A975S5Q9_9MICC</name>
<keyword evidence="3" id="KW-1185">Reference proteome</keyword>
<keyword evidence="1" id="KW-0472">Membrane</keyword>
<organism evidence="2 3">
    <name type="scientific">Arthrobacter sunyaminii</name>
    <dbReference type="NCBI Taxonomy" id="2816859"/>
    <lineage>
        <taxon>Bacteria</taxon>
        <taxon>Bacillati</taxon>
        <taxon>Actinomycetota</taxon>
        <taxon>Actinomycetes</taxon>
        <taxon>Micrococcales</taxon>
        <taxon>Micrococcaceae</taxon>
        <taxon>Arthrobacter</taxon>
    </lineage>
</organism>
<evidence type="ECO:0000256" key="1">
    <source>
        <dbReference type="SAM" id="Phobius"/>
    </source>
</evidence>
<evidence type="ECO:0000313" key="3">
    <source>
        <dbReference type="Proteomes" id="UP000680588"/>
    </source>
</evidence>
<feature type="transmembrane region" description="Helical" evidence="1">
    <location>
        <begin position="6"/>
        <end position="31"/>
    </location>
</feature>
<protein>
    <submittedName>
        <fullName evidence="2">PLDc N-terminal domain-containing protein</fullName>
    </submittedName>
</protein>
<dbReference type="Proteomes" id="UP000680588">
    <property type="component" value="Chromosome"/>
</dbReference>
<dbReference type="KEGG" id="asun:KG104_16720"/>
<gene>
    <name evidence="2" type="ORF">KG104_16720</name>
</gene>
<evidence type="ECO:0000313" key="2">
    <source>
        <dbReference type="EMBL" id="QWQ36059.1"/>
    </source>
</evidence>
<dbReference type="GO" id="GO:0005886">
    <property type="term" value="C:plasma membrane"/>
    <property type="evidence" value="ECO:0007669"/>
    <property type="project" value="UniProtKB-SubCell"/>
</dbReference>
<dbReference type="EMBL" id="CP076456">
    <property type="protein sequence ID" value="QWQ36059.1"/>
    <property type="molecule type" value="Genomic_DNA"/>
</dbReference>
<accession>A0A975S5Q9</accession>
<sequence>MPIEYLMWAPLVVLSLVLYLTLAAAALYSLAGSPWVSSSARRGWMLAVVLLPVVGSVLWLAASHRRTAAFPTDGGDKPSTLEGPEILLEVRDP</sequence>
<dbReference type="RefSeq" id="WP_181032469.1">
    <property type="nucleotide sequence ID" value="NZ_CP076456.1"/>
</dbReference>
<keyword evidence="1" id="KW-1133">Transmembrane helix</keyword>
<dbReference type="AlphaFoldDB" id="A0A975S5Q9"/>
<proteinExistence type="predicted"/>
<reference evidence="2" key="1">
    <citation type="submission" date="2021-06" db="EMBL/GenBank/DDBJ databases">
        <title>Novel species in genus Arthrobacter.</title>
        <authorList>
            <person name="Zhang G."/>
        </authorList>
    </citation>
    <scope>NUCLEOTIDE SEQUENCE</scope>
    <source>
        <strain evidence="2">Zg-ZUI122</strain>
    </source>
</reference>
<keyword evidence="1" id="KW-0812">Transmembrane</keyword>
<feature type="transmembrane region" description="Helical" evidence="1">
    <location>
        <begin position="43"/>
        <end position="62"/>
    </location>
</feature>